<dbReference type="InterPro" id="IPR003593">
    <property type="entry name" value="AAA+_ATPase"/>
</dbReference>
<gene>
    <name evidence="4" type="ORF">SAMN03080601_01346</name>
</gene>
<feature type="domain" description="ABC transporter" evidence="3">
    <location>
        <begin position="2"/>
        <end position="227"/>
    </location>
</feature>
<organism evidence="4 5">
    <name type="scientific">Alkalitalea saponilacus</name>
    <dbReference type="NCBI Taxonomy" id="889453"/>
    <lineage>
        <taxon>Bacteria</taxon>
        <taxon>Pseudomonadati</taxon>
        <taxon>Bacteroidota</taxon>
        <taxon>Bacteroidia</taxon>
        <taxon>Marinilabiliales</taxon>
        <taxon>Marinilabiliaceae</taxon>
        <taxon>Alkalitalea</taxon>
    </lineage>
</organism>
<accession>A0A1T5EHC7</accession>
<dbReference type="SUPFAM" id="SSF52540">
    <property type="entry name" value="P-loop containing nucleoside triphosphate hydrolases"/>
    <property type="match status" value="1"/>
</dbReference>
<evidence type="ECO:0000313" key="5">
    <source>
        <dbReference type="Proteomes" id="UP000191055"/>
    </source>
</evidence>
<evidence type="ECO:0000259" key="3">
    <source>
        <dbReference type="PROSITE" id="PS50893"/>
    </source>
</evidence>
<dbReference type="Pfam" id="PF00005">
    <property type="entry name" value="ABC_tran"/>
    <property type="match status" value="1"/>
</dbReference>
<name>A0A1T5EHC7_9BACT</name>
<dbReference type="KEGG" id="asx:CDL62_07435"/>
<dbReference type="InterPro" id="IPR003439">
    <property type="entry name" value="ABC_transporter-like_ATP-bd"/>
</dbReference>
<dbReference type="STRING" id="889453.SAMN03080601_01346"/>
<dbReference type="CDD" id="cd03230">
    <property type="entry name" value="ABC_DR_subfamily_A"/>
    <property type="match status" value="1"/>
</dbReference>
<keyword evidence="5" id="KW-1185">Reference proteome</keyword>
<dbReference type="EMBL" id="FUYV01000005">
    <property type="protein sequence ID" value="SKB83422.1"/>
    <property type="molecule type" value="Genomic_DNA"/>
</dbReference>
<evidence type="ECO:0000313" key="4">
    <source>
        <dbReference type="EMBL" id="SKB83422.1"/>
    </source>
</evidence>
<evidence type="ECO:0000256" key="1">
    <source>
        <dbReference type="ARBA" id="ARBA00022741"/>
    </source>
</evidence>
<keyword evidence="1" id="KW-0547">Nucleotide-binding</keyword>
<dbReference type="Proteomes" id="UP000191055">
    <property type="component" value="Unassembled WGS sequence"/>
</dbReference>
<proteinExistence type="predicted"/>
<dbReference type="RefSeq" id="WP_079557114.1">
    <property type="nucleotide sequence ID" value="NZ_CP021904.1"/>
</dbReference>
<dbReference type="SMART" id="SM00382">
    <property type="entry name" value="AAA"/>
    <property type="match status" value="1"/>
</dbReference>
<dbReference type="GO" id="GO:0016887">
    <property type="term" value="F:ATP hydrolysis activity"/>
    <property type="evidence" value="ECO:0007669"/>
    <property type="project" value="InterPro"/>
</dbReference>
<dbReference type="Gene3D" id="3.40.50.300">
    <property type="entry name" value="P-loop containing nucleotide triphosphate hydrolases"/>
    <property type="match status" value="1"/>
</dbReference>
<sequence>MIEISDINYRYGRQKNLFSNLNYSEKAGNIVGLLGKNGSGKSTLFKIISGLLSVKSGSVTTMGTEPFHRKPSFLNQLYFVPEEYHLPSISIKHYVKAYSGLYPGFDAELLHQILADFELKETMKLSRISYGQKKKFLIAFALATNCKLLLFDEPTNGLDIPSKAIFRKVVASSVKDDQLIIISTHQVRDIENLIDKIVVIDNGKIIFNREIYQISERYAFSTVSSISDKNPLYTEVGPAGHRVILPLNGSSTPVDIELLFNAIVKGVIL</sequence>
<dbReference type="PANTHER" id="PTHR43158">
    <property type="entry name" value="SKFA PEPTIDE EXPORT ATP-BINDING PROTEIN SKFE"/>
    <property type="match status" value="1"/>
</dbReference>
<reference evidence="5" key="1">
    <citation type="submission" date="2017-02" db="EMBL/GenBank/DDBJ databases">
        <authorList>
            <person name="Varghese N."/>
            <person name="Submissions S."/>
        </authorList>
    </citation>
    <scope>NUCLEOTIDE SEQUENCE [LARGE SCALE GENOMIC DNA]</scope>
    <source>
        <strain evidence="5">DSM 24412</strain>
    </source>
</reference>
<keyword evidence="2 4" id="KW-0067">ATP-binding</keyword>
<dbReference type="PROSITE" id="PS50893">
    <property type="entry name" value="ABC_TRANSPORTER_2"/>
    <property type="match status" value="1"/>
</dbReference>
<protein>
    <submittedName>
        <fullName evidence="4">ABC-2 type transport system ATP-binding protein</fullName>
    </submittedName>
</protein>
<evidence type="ECO:0000256" key="2">
    <source>
        <dbReference type="ARBA" id="ARBA00022840"/>
    </source>
</evidence>
<dbReference type="PANTHER" id="PTHR43158:SF1">
    <property type="entry name" value="ABC TRANSPORTER, ATP-BINDING PROTEIN"/>
    <property type="match status" value="1"/>
</dbReference>
<dbReference type="GO" id="GO:0005524">
    <property type="term" value="F:ATP binding"/>
    <property type="evidence" value="ECO:0007669"/>
    <property type="project" value="UniProtKB-KW"/>
</dbReference>
<dbReference type="InterPro" id="IPR027417">
    <property type="entry name" value="P-loop_NTPase"/>
</dbReference>
<dbReference type="AlphaFoldDB" id="A0A1T5EHC7"/>
<dbReference type="OrthoDB" id="9808363at2"/>